<keyword evidence="2" id="KW-1185">Reference proteome</keyword>
<sequence length="148" mass="16675">MSDCERKGIRQKPGYAKWTKASHPLTGTRFDSCDSAFMSWIELSHSFYASFFPEALQANEYQSDPGTAVSERYGRSSRYALLEQPHGTQEIPQAAPSGPEAHPCRLYLLLLRVTPQAPKNSFILLPQTFLCHPHLPPPQHPSPNRQRA</sequence>
<reference evidence="1" key="1">
    <citation type="submission" date="2023-07" db="EMBL/GenBank/DDBJ databases">
        <title>draft genome sequence of fig (Ficus carica).</title>
        <authorList>
            <person name="Takahashi T."/>
            <person name="Nishimura K."/>
        </authorList>
    </citation>
    <scope>NUCLEOTIDE SEQUENCE</scope>
</reference>
<dbReference type="EMBL" id="BTGU01002983">
    <property type="protein sequence ID" value="GMN24752.1"/>
    <property type="molecule type" value="Genomic_DNA"/>
</dbReference>
<name>A0AA87YY94_FICCA</name>
<protein>
    <submittedName>
        <fullName evidence="1">Uncharacterized protein</fullName>
    </submittedName>
</protein>
<organism evidence="1 2">
    <name type="scientific">Ficus carica</name>
    <name type="common">Common fig</name>
    <dbReference type="NCBI Taxonomy" id="3494"/>
    <lineage>
        <taxon>Eukaryota</taxon>
        <taxon>Viridiplantae</taxon>
        <taxon>Streptophyta</taxon>
        <taxon>Embryophyta</taxon>
        <taxon>Tracheophyta</taxon>
        <taxon>Spermatophyta</taxon>
        <taxon>Magnoliopsida</taxon>
        <taxon>eudicotyledons</taxon>
        <taxon>Gunneridae</taxon>
        <taxon>Pentapetalae</taxon>
        <taxon>rosids</taxon>
        <taxon>fabids</taxon>
        <taxon>Rosales</taxon>
        <taxon>Moraceae</taxon>
        <taxon>Ficeae</taxon>
        <taxon>Ficus</taxon>
    </lineage>
</organism>
<dbReference type="Proteomes" id="UP001187192">
    <property type="component" value="Unassembled WGS sequence"/>
</dbReference>
<dbReference type="AlphaFoldDB" id="A0AA87YY94"/>
<evidence type="ECO:0000313" key="1">
    <source>
        <dbReference type="EMBL" id="GMN24752.1"/>
    </source>
</evidence>
<proteinExistence type="predicted"/>
<gene>
    <name evidence="1" type="ORF">TIFTF001_043814</name>
</gene>
<evidence type="ECO:0000313" key="2">
    <source>
        <dbReference type="Proteomes" id="UP001187192"/>
    </source>
</evidence>
<accession>A0AA87YY94</accession>
<comment type="caution">
    <text evidence="1">The sequence shown here is derived from an EMBL/GenBank/DDBJ whole genome shotgun (WGS) entry which is preliminary data.</text>
</comment>